<dbReference type="EMBL" id="JANBUO010001566">
    <property type="protein sequence ID" value="KAJ2797703.1"/>
    <property type="molecule type" value="Genomic_DNA"/>
</dbReference>
<feature type="compositionally biased region" description="Low complexity" evidence="1">
    <location>
        <begin position="259"/>
        <end position="269"/>
    </location>
</feature>
<accession>A0A9W8HSE4</accession>
<feature type="compositionally biased region" description="Basic and acidic residues" evidence="1">
    <location>
        <begin position="598"/>
        <end position="610"/>
    </location>
</feature>
<evidence type="ECO:0000313" key="3">
    <source>
        <dbReference type="EMBL" id="KAJ2797703.1"/>
    </source>
</evidence>
<evidence type="ECO:0000259" key="2">
    <source>
        <dbReference type="Pfam" id="PF24580"/>
    </source>
</evidence>
<dbReference type="InterPro" id="IPR056026">
    <property type="entry name" value="DUF7607"/>
</dbReference>
<proteinExistence type="predicted"/>
<dbReference type="Proteomes" id="UP001140094">
    <property type="component" value="Unassembled WGS sequence"/>
</dbReference>
<feature type="region of interest" description="Disordered" evidence="1">
    <location>
        <begin position="97"/>
        <end position="127"/>
    </location>
</feature>
<organism evidence="3 4">
    <name type="scientific">Coemansia guatemalensis</name>
    <dbReference type="NCBI Taxonomy" id="2761395"/>
    <lineage>
        <taxon>Eukaryota</taxon>
        <taxon>Fungi</taxon>
        <taxon>Fungi incertae sedis</taxon>
        <taxon>Zoopagomycota</taxon>
        <taxon>Kickxellomycotina</taxon>
        <taxon>Kickxellomycetes</taxon>
        <taxon>Kickxellales</taxon>
        <taxon>Kickxellaceae</taxon>
        <taxon>Coemansia</taxon>
    </lineage>
</organism>
<gene>
    <name evidence="3" type="ORF">H4R20_005090</name>
</gene>
<dbReference type="OrthoDB" id="5589074at2759"/>
<name>A0A9W8HSE4_9FUNG</name>
<evidence type="ECO:0000256" key="1">
    <source>
        <dbReference type="SAM" id="MobiDB-lite"/>
    </source>
</evidence>
<feature type="domain" description="DUF7607" evidence="2">
    <location>
        <begin position="475"/>
        <end position="576"/>
    </location>
</feature>
<feature type="region of interest" description="Disordered" evidence="1">
    <location>
        <begin position="240"/>
        <end position="272"/>
    </location>
</feature>
<feature type="compositionally biased region" description="Acidic residues" evidence="1">
    <location>
        <begin position="611"/>
        <end position="624"/>
    </location>
</feature>
<evidence type="ECO:0000313" key="4">
    <source>
        <dbReference type="Proteomes" id="UP001140094"/>
    </source>
</evidence>
<feature type="non-terminal residue" evidence="3">
    <location>
        <position position="832"/>
    </location>
</feature>
<comment type="caution">
    <text evidence="3">The sequence shown here is derived from an EMBL/GenBank/DDBJ whole genome shotgun (WGS) entry which is preliminary data.</text>
</comment>
<sequence>MRNVRQLREKWNATAAGITGFSSLLSPPLSAAAPNLRDISALEHHDSTSDDDNDDGSTAATLLAQYIASLAVQRVVPRAISLISASYCGGYADSDSDVFSDEMESQPESAPPDSEKGAQSAHHSRNNSAEYASMDIVDEAPAADIAQAAIASNSADRDDGMLAITDADLFEYDRRKPDEETIQIKSEPMFGLAAGDEYRYTKYLAPDEQRLLGSELSRRSSESRTDNVVIISDSESQVSRISADSGTNVAHPGHDDNVSRSPAPEAAAAEKPRKRIVPMLVTAEPLETPSGNIIDEYGAVELEDDAGLSAPLLSIEDTRLRVLELFPHAVSQSQAAGWWRVRPDFDSVTLPHLQVMEQLGDNGDTFWFWRPSRLRIGATDMQQGCVQDLHLQSRMLQTQVQYRQSIVESDGIASAPAAAATITYDSDDEVLPLYGESSDEAELSDGLLREVEQERKEIVQRREKAAETEQQRVAMVKEVIQEMVAHYARMWHEKVQPRMERRAHGLWGKYIGRRQTLLAELADLHDRRLLKAQQSVISSSVSKRLQTKVLCSGLRVTVEEIARVTWLLRLTESPRPLPMPRSPKARDAKAAADITANDGRRGDNIHRSSEDSDGLSDFIDDEDDPGHGKQSLKAMARGGVGSSLEIPLIRPPVPRLSTSNRRRGPRRTNTTLSGRSRRAQNAEICLPATERKQVLLEECDDSATYAVPDTDSEAADWSDTGRRRLQRPRLQMDSEELTLLLCRYSASDMYKTIMLFIRRLAIGDQSLEELASNADGGRMPAISVQIALRLWAEFQNWIVTALPTVRVRYSNARIRDDVQTQLAQLTAEPNSN</sequence>
<protein>
    <recommendedName>
        <fullName evidence="2">DUF7607 domain-containing protein</fullName>
    </recommendedName>
</protein>
<dbReference type="Pfam" id="PF24580">
    <property type="entry name" value="DUF7607"/>
    <property type="match status" value="1"/>
</dbReference>
<dbReference type="AlphaFoldDB" id="A0A9W8HSE4"/>
<keyword evidence="4" id="KW-1185">Reference proteome</keyword>
<reference evidence="3" key="1">
    <citation type="submission" date="2022-07" db="EMBL/GenBank/DDBJ databases">
        <title>Phylogenomic reconstructions and comparative analyses of Kickxellomycotina fungi.</title>
        <authorList>
            <person name="Reynolds N.K."/>
            <person name="Stajich J.E."/>
            <person name="Barry K."/>
            <person name="Grigoriev I.V."/>
            <person name="Crous P."/>
            <person name="Smith M.E."/>
        </authorList>
    </citation>
    <scope>NUCLEOTIDE SEQUENCE</scope>
    <source>
        <strain evidence="3">NRRL 1565</strain>
    </source>
</reference>
<feature type="region of interest" description="Disordered" evidence="1">
    <location>
        <begin position="573"/>
        <end position="678"/>
    </location>
</feature>